<reference evidence="3" key="1">
    <citation type="submission" date="2025-08" db="UniProtKB">
        <authorList>
            <consortium name="RefSeq"/>
        </authorList>
    </citation>
    <scope>IDENTIFICATION</scope>
</reference>
<dbReference type="RefSeq" id="XP_022099523.1">
    <property type="nucleotide sequence ID" value="XM_022243831.1"/>
</dbReference>
<dbReference type="Pfam" id="PF04749">
    <property type="entry name" value="PLAC8"/>
    <property type="match status" value="1"/>
</dbReference>
<dbReference type="OrthoDB" id="1045822at2759"/>
<sequence>MSTAAEIHIHLLVDYVSLDVTYIGRPPAIPTTAKISHDTPFDRYKDFTSTGQDTMESTVMIQPATAGMQLEGINSPMEMPMQPIHSPYSVITTQPTTVTVVAQGSYRFPRGAPREWSTSVCGCCEDCGGCICGWFCFPCYECYIASKMGENCCTPCCLCNATLVMRSYLRGRHNIQGSLSGDACTTCWCPSCVLCQISREMDNIKKGLAAA</sequence>
<organism evidence="2 3">
    <name type="scientific">Acanthaster planci</name>
    <name type="common">Crown-of-thorns starfish</name>
    <dbReference type="NCBI Taxonomy" id="133434"/>
    <lineage>
        <taxon>Eukaryota</taxon>
        <taxon>Metazoa</taxon>
        <taxon>Echinodermata</taxon>
        <taxon>Eleutherozoa</taxon>
        <taxon>Asterozoa</taxon>
        <taxon>Asteroidea</taxon>
        <taxon>Valvatacea</taxon>
        <taxon>Valvatida</taxon>
        <taxon>Acanthasteridae</taxon>
        <taxon>Acanthaster</taxon>
    </lineage>
</organism>
<dbReference type="Proteomes" id="UP000694845">
    <property type="component" value="Unplaced"/>
</dbReference>
<dbReference type="AlphaFoldDB" id="A0A8B7Z1P4"/>
<gene>
    <name evidence="3" type="primary">LOC110984040</name>
</gene>
<comment type="similarity">
    <text evidence="1">Belongs to the cornifelin family.</text>
</comment>
<protein>
    <submittedName>
        <fullName evidence="3">Placenta-specific gene 8 protein-like isoform X1</fullName>
    </submittedName>
</protein>
<name>A0A8B7Z1P4_ACAPL</name>
<dbReference type="GeneID" id="110984040"/>
<evidence type="ECO:0000256" key="1">
    <source>
        <dbReference type="ARBA" id="ARBA00009024"/>
    </source>
</evidence>
<dbReference type="PANTHER" id="PTHR15907">
    <property type="entry name" value="DUF614 FAMILY PROTEIN-RELATED"/>
    <property type="match status" value="1"/>
</dbReference>
<evidence type="ECO:0000313" key="2">
    <source>
        <dbReference type="Proteomes" id="UP000694845"/>
    </source>
</evidence>
<proteinExistence type="inferred from homology"/>
<dbReference type="NCBIfam" id="TIGR01571">
    <property type="entry name" value="A_thal_Cys_rich"/>
    <property type="match status" value="1"/>
</dbReference>
<accession>A0A8B7Z1P4</accession>
<keyword evidence="2" id="KW-1185">Reference proteome</keyword>
<dbReference type="KEGG" id="aplc:110984040"/>
<dbReference type="InterPro" id="IPR006461">
    <property type="entry name" value="PLAC_motif_containing"/>
</dbReference>
<evidence type="ECO:0000313" key="3">
    <source>
        <dbReference type="RefSeq" id="XP_022099523.1"/>
    </source>
</evidence>